<reference evidence="3" key="1">
    <citation type="journal article" date="2014" name="Proc. Natl. Acad. Sci. U.S.A.">
        <title>Extensive sampling of basidiomycete genomes demonstrates inadequacy of the white-rot/brown-rot paradigm for wood decay fungi.</title>
        <authorList>
            <person name="Riley R."/>
            <person name="Salamov A.A."/>
            <person name="Brown D.W."/>
            <person name="Nagy L.G."/>
            <person name="Floudas D."/>
            <person name="Held B.W."/>
            <person name="Levasseur A."/>
            <person name="Lombard V."/>
            <person name="Morin E."/>
            <person name="Otillar R."/>
            <person name="Lindquist E.A."/>
            <person name="Sun H."/>
            <person name="LaButti K.M."/>
            <person name="Schmutz J."/>
            <person name="Jabbour D."/>
            <person name="Luo H."/>
            <person name="Baker S.E."/>
            <person name="Pisabarro A.G."/>
            <person name="Walton J.D."/>
            <person name="Blanchette R.A."/>
            <person name="Henrissat B."/>
            <person name="Martin F."/>
            <person name="Cullen D."/>
            <person name="Hibbett D.S."/>
            <person name="Grigoriev I.V."/>
        </authorList>
    </citation>
    <scope>NUCLEOTIDE SEQUENCE [LARGE SCALE GENOMIC DNA]</scope>
    <source>
        <strain evidence="3">MUCL 33604</strain>
    </source>
</reference>
<evidence type="ECO:0000313" key="2">
    <source>
        <dbReference type="EMBL" id="KDQ57673.1"/>
    </source>
</evidence>
<dbReference type="AlphaFoldDB" id="A0A067PS80"/>
<proteinExistence type="predicted"/>
<keyword evidence="3" id="KW-1185">Reference proteome</keyword>
<feature type="compositionally biased region" description="Basic and acidic residues" evidence="1">
    <location>
        <begin position="1"/>
        <end position="10"/>
    </location>
</feature>
<protein>
    <submittedName>
        <fullName evidence="2">Uncharacterized protein</fullName>
    </submittedName>
</protein>
<dbReference type="HOGENOM" id="CLU_131088_0_0_1"/>
<feature type="compositionally biased region" description="Low complexity" evidence="1">
    <location>
        <begin position="11"/>
        <end position="28"/>
    </location>
</feature>
<feature type="region of interest" description="Disordered" evidence="1">
    <location>
        <begin position="1"/>
        <end position="28"/>
    </location>
</feature>
<sequence>MLDHPHHVRLDSTGSSSSSSGSPVTPDSAYPSFDLYPFPLAYGDMHTDPQQSNYFLQSPQQSQQAVAMMEPRNTVSMQHYSPNCSQIPKLRVACSTGVSGRRSMWSYCEQCGAIQMVDAD</sequence>
<dbReference type="InParanoid" id="A0A067PS80"/>
<dbReference type="Proteomes" id="UP000027265">
    <property type="component" value="Unassembled WGS sequence"/>
</dbReference>
<name>A0A067PS80_9AGAM</name>
<dbReference type="OrthoDB" id="2574468at2759"/>
<organism evidence="2 3">
    <name type="scientific">Jaapia argillacea MUCL 33604</name>
    <dbReference type="NCBI Taxonomy" id="933084"/>
    <lineage>
        <taxon>Eukaryota</taxon>
        <taxon>Fungi</taxon>
        <taxon>Dikarya</taxon>
        <taxon>Basidiomycota</taxon>
        <taxon>Agaricomycotina</taxon>
        <taxon>Agaricomycetes</taxon>
        <taxon>Agaricomycetidae</taxon>
        <taxon>Jaapiales</taxon>
        <taxon>Jaapiaceae</taxon>
        <taxon>Jaapia</taxon>
    </lineage>
</organism>
<accession>A0A067PS80</accession>
<dbReference type="EMBL" id="KL197719">
    <property type="protein sequence ID" value="KDQ57673.1"/>
    <property type="molecule type" value="Genomic_DNA"/>
</dbReference>
<gene>
    <name evidence="2" type="ORF">JAAARDRAFT_35364</name>
</gene>
<evidence type="ECO:0000256" key="1">
    <source>
        <dbReference type="SAM" id="MobiDB-lite"/>
    </source>
</evidence>
<evidence type="ECO:0000313" key="3">
    <source>
        <dbReference type="Proteomes" id="UP000027265"/>
    </source>
</evidence>